<feature type="compositionally biased region" description="Low complexity" evidence="6">
    <location>
        <begin position="826"/>
        <end position="837"/>
    </location>
</feature>
<evidence type="ECO:0000259" key="7">
    <source>
        <dbReference type="SMART" id="SM00955"/>
    </source>
</evidence>
<dbReference type="CDD" id="cd18808">
    <property type="entry name" value="SF1_C_Upf1"/>
    <property type="match status" value="1"/>
</dbReference>
<dbReference type="Pfam" id="PF25049">
    <property type="entry name" value="OB_HELZ2"/>
    <property type="match status" value="1"/>
</dbReference>
<keyword evidence="5" id="KW-0067">ATP-binding</keyword>
<dbReference type="InterPro" id="IPR041679">
    <property type="entry name" value="DNA2/NAM7-like_C"/>
</dbReference>
<feature type="compositionally biased region" description="Basic and acidic residues" evidence="6">
    <location>
        <begin position="2049"/>
        <end position="2071"/>
    </location>
</feature>
<dbReference type="InterPro" id="IPR047187">
    <property type="entry name" value="SF1_C_Upf1"/>
</dbReference>
<dbReference type="InterPro" id="IPR001900">
    <property type="entry name" value="RNase_II/R"/>
</dbReference>
<evidence type="ECO:0000256" key="2">
    <source>
        <dbReference type="ARBA" id="ARBA00022741"/>
    </source>
</evidence>
<dbReference type="GO" id="GO:0005524">
    <property type="term" value="F:ATP binding"/>
    <property type="evidence" value="ECO:0007669"/>
    <property type="project" value="UniProtKB-KW"/>
</dbReference>
<keyword evidence="3" id="KW-0378">Hydrolase</keyword>
<dbReference type="PANTHER" id="PTHR43788:SF16">
    <property type="entry name" value="HELICASE WITH ZINC FINGER 2"/>
    <property type="match status" value="1"/>
</dbReference>
<keyword evidence="4" id="KW-0347">Helicase</keyword>
<sequence length="2692" mass="310488">MATQDNLRCARCCMVVFEVFSDIMQALLARRGLTAQDIYDIVTNDPKFFNKLRDQEQATLRTLRSDGFSKLDASIIYKVVLRYKHKALIPGPTLQWGVPPKSQHIDIGDDVERIRFARNEFAHKTNAETSEYDFEKFFKDFLDVGHRIDKLLNKNPSLGYVRRIKDLKTTKLDTETAETILEQRQEIEQLKQELLIKENKKEVAIFIGLSVEEVVKKISEGRNPEDVNSPPFKFTLEGVVDSEEQLNMLKQMIGVTDLESNILVRSVQKQCIELIVEINSTYLKSKKLLLEAVTHFFHLLTKKKAFKWQGDKIIIVITIAEDFEEQTLLEEKQDNMFSIEEEAGYFECEDHASSKSSLVLSLEMNAQDLRDGKLNQQLASFVQNLLRKSNGREIFEENHVNASLVVEDTLNFADEADNDAFLEMTDQQLSIGTKVSLAEVEARTDQDSKQERTSEMIDETEIVLEEYDGRETSEETTVNTSSVVEHNRNFALPDEADNDVLLELTDQKLNIGNPQHAKDSIAEIEFENRLDQDINQIRTTTMPYEPKHVLNDRDDRESVEETHVDATIVEKDTQTLADKADNIALLELANQQLKIGNPEHAKDSIAEIKARLDQEFNKIKTSKRTDQTEHVLADKSKEIGKQYRMCSLLLLKMPGSVFDAARSFYTGLICYGSPDLYDYAETSSIIWNTIQVEAKQSEKKEYNKAVEAINLFCKDPRHYNNTDALELWAFCLLQTENYTLAKQKIEHAIKVAITRNYTQNEENYDSENASTKDSGYSYCSRIDLVEFADIDFEAEVDDVGNEWSDKQSIADSQYSALSDACSFDDTTSSVSTSSASTRSRRRKIRRKTKTVRRKKLMCSRQTLSAKHPINNLPVSKYFDKVDQWRRDHKVNYDDSRTDFMEIQYSEEDSQSEHMSDVSSIASCTTVSLAGLSADEFSGSEYDVSDSDCDWYNSASDFEEEADDLEEKLLEEPTYFQRSLSLHSGQMKARNILEKEYFQKGLNLNDEWIESVGSRYFKSKKNKYNDIRNKNFSDQCKKLPRIYKLCTISIESAHKAVCKPLEPKDEIQEISIAGRSKCGQTFTDDTVVVKIYSKQYLGKVHGEVVSLVKRHRYEDMEHPVFVCLLDITEGHLMKPLCRTVPKLHVLHSRVKDRFRKSRVEIYNYDVDKRELNFLHFHDVQEGMREQWLFIVALIKWKPNKLYPLAAVIDVIHCSQNPYDGIRILSKEYQVPYFYDKSTVEGIKAAFKEAKVFNASGYVDNTNNQRIFTIDSPGSKSIENAFSIKMQENGEFVVTIHITDVTTIVKKNDPVDMEAKARCVTFFPGKGFRPFAMLPEPLSESLCSLLPDQKRPVISVNFKFDKKGNLGDPKPTIQKTIIKSSKQFTYQEVQNILEDRLEDQHNELSQDVKMLFKFSKHLKEVRLGHASFSFPVEIDVSEDENPMDTYEAHSLVEEFVILTNLGIAQLLRRQYPGSVPLYCQEPPSFEVFDNWYNMNQHYIHHILGLQTIGTPRGKISVFHSPPEGRTRRITPVQTWVLEEIKDLLPDTAQNMSRIKQLIQSDFLHPKQALAFHEWNLFQESSKYVCSTEVLKNQDKGRNFFLGKKSYVHFTSPLRRYNDLVVHRLVSAMIKKETYPPYEPQEISDICLIMNDATKRANQFNNDCKQIIFGRFFKKYPVLFNGFVKETTDNGIKIVIPGLQNLPTFKKEIQFKLLDVACKPEKGDDVEMLSMSEHEKERKMVVVKWEKRLYSYKHRTCRKPKTSRISYERKLFSPYLRIFPHQNTTFLRYKEHWFRILTCILEEKNDSLRNLLSNFKDNEQTILNILHDKDTVGSFKRSVIDVSSEVKQGIIVEHRCRFQVPYHHGQIIQLQMSASLNRGFLTPTPQVLDVTENVKFCIDHFDNPIKTLLRFAKLHTKSDYASIDDYIRTWIPIVEMESTLNAVQNEDTAVINDIPVEFRGRRGRFFLTKGFCDVRDMDVSSEDIEKLSAGIIHETEQSKNEASRYHDHKHNTDEELPMSSADEIDTEDKISNTDDIENLFLDKEIETTSRSENDFIESNIEKRESEEKSKDGSSQKKKPKYSKMLSPHFLCIKLKRPLTENVKSKIGKVIPKQSQYIWVAHAELLKSRKIRGRTYSERRGCYKKVLEIDLVFKLHKNSPLPPIDKVTSDDKCSIELIMKSKVLRRIECYIKLLGQASELAQNIALGHRISGLDQDHLRLCRTMSYEVDVLGFPANNIQQETAIKKALMSRFSLIQGPPGTGKTFTGVKLVYLFNRLNKLYDEKDGKRRRVIFCGPSNKSVDLVARWVVKKLGEKAPKIVRMYASAYEYLDFPVPGRAIISDRSMRDAKSDSALNKNGVVLHHIIRSDGKPYADRIQKFDAKFREDNIIINENQKLPHEQRKPVKTRLQDIYEYKSLLHSATVEELDNYDVIFCTTSLAGNPRLLSATKGQVAQVIIDECGMCSEPECMVPIIATHATQIVLIGDHKQLRPIIKSREASELGLEKSLFERYSTDDSLMTMLEQQYRMNKSICEFPSRMFYDGKLKTANDKIGRPLKPLKMWQKSNGIPRVFCHVEGEEEILTVKTKEGNEQSRSNMREIEQVLKVFRHMVTVEGVDPGTINVMSQYNAQCTALRAELKEKGFDKFDVTTVVSSQGGEWDYVIFSLVRSLPKYLIEKNPTKVVYTDLGFITDRHRLM</sequence>
<dbReference type="InterPro" id="IPR020830">
    <property type="entry name" value="GlycerAld_3-P_DH_AS"/>
</dbReference>
<dbReference type="GO" id="GO:0016787">
    <property type="term" value="F:hydrolase activity"/>
    <property type="evidence" value="ECO:0007669"/>
    <property type="project" value="UniProtKB-KW"/>
</dbReference>
<evidence type="ECO:0000256" key="6">
    <source>
        <dbReference type="SAM" id="MobiDB-lite"/>
    </source>
</evidence>
<feature type="region of interest" description="Disordered" evidence="6">
    <location>
        <begin position="1987"/>
        <end position="2026"/>
    </location>
</feature>
<dbReference type="GO" id="GO:0004540">
    <property type="term" value="F:RNA nuclease activity"/>
    <property type="evidence" value="ECO:0007669"/>
    <property type="project" value="InterPro"/>
</dbReference>
<gene>
    <name evidence="8" type="ORF">MGAL_10B078843</name>
</gene>
<dbReference type="Proteomes" id="UP000596742">
    <property type="component" value="Unassembled WGS sequence"/>
</dbReference>
<comment type="caution">
    <text evidence="8">The sequence shown here is derived from an EMBL/GenBank/DDBJ whole genome shotgun (WGS) entry which is preliminary data.</text>
</comment>
<organism evidence="8 9">
    <name type="scientific">Mytilus galloprovincialis</name>
    <name type="common">Mediterranean mussel</name>
    <dbReference type="NCBI Taxonomy" id="29158"/>
    <lineage>
        <taxon>Eukaryota</taxon>
        <taxon>Metazoa</taxon>
        <taxon>Spiralia</taxon>
        <taxon>Lophotrochozoa</taxon>
        <taxon>Mollusca</taxon>
        <taxon>Bivalvia</taxon>
        <taxon>Autobranchia</taxon>
        <taxon>Pteriomorphia</taxon>
        <taxon>Mytilida</taxon>
        <taxon>Mytiloidea</taxon>
        <taxon>Mytilidae</taxon>
        <taxon>Mytilinae</taxon>
        <taxon>Mytilus</taxon>
    </lineage>
</organism>
<proteinExistence type="inferred from homology"/>
<dbReference type="InterPro" id="IPR050534">
    <property type="entry name" value="Coronavir_polyprotein_1ab"/>
</dbReference>
<keyword evidence="2" id="KW-0547">Nucleotide-binding</keyword>
<dbReference type="EMBL" id="UYJE01005858">
    <property type="protein sequence ID" value="VDI41013.1"/>
    <property type="molecule type" value="Genomic_DNA"/>
</dbReference>
<feature type="region of interest" description="Disordered" evidence="6">
    <location>
        <begin position="822"/>
        <end position="848"/>
    </location>
</feature>
<dbReference type="InterPro" id="IPR041677">
    <property type="entry name" value="DNA2/NAM7_AAA_11"/>
</dbReference>
<dbReference type="Pfam" id="PF00773">
    <property type="entry name" value="RNB"/>
    <property type="match status" value="1"/>
</dbReference>
<dbReference type="InterPro" id="IPR027417">
    <property type="entry name" value="P-loop_NTPase"/>
</dbReference>
<dbReference type="SUPFAM" id="SSF52540">
    <property type="entry name" value="P-loop containing nucleoside triphosphate hydrolases"/>
    <property type="match status" value="1"/>
</dbReference>
<dbReference type="InterPro" id="IPR012340">
    <property type="entry name" value="NA-bd_OB-fold"/>
</dbReference>
<dbReference type="InterPro" id="IPR056787">
    <property type="entry name" value="OB_HELZ2"/>
</dbReference>
<dbReference type="Pfam" id="PF13087">
    <property type="entry name" value="AAA_12"/>
    <property type="match status" value="1"/>
</dbReference>
<evidence type="ECO:0000256" key="1">
    <source>
        <dbReference type="ARBA" id="ARBA00007913"/>
    </source>
</evidence>
<dbReference type="PROSITE" id="PS00071">
    <property type="entry name" value="GAPDH"/>
    <property type="match status" value="1"/>
</dbReference>
<dbReference type="GO" id="GO:0016620">
    <property type="term" value="F:oxidoreductase activity, acting on the aldehyde or oxo group of donors, NAD or NADP as acceptor"/>
    <property type="evidence" value="ECO:0007669"/>
    <property type="project" value="InterPro"/>
</dbReference>
<keyword evidence="9" id="KW-1185">Reference proteome</keyword>
<evidence type="ECO:0000313" key="8">
    <source>
        <dbReference type="EMBL" id="VDI41013.1"/>
    </source>
</evidence>
<feature type="compositionally biased region" description="Basic and acidic residues" evidence="6">
    <location>
        <begin position="1990"/>
        <end position="2010"/>
    </location>
</feature>
<protein>
    <recommendedName>
        <fullName evidence="7">RNB domain-containing protein</fullName>
    </recommendedName>
</protein>
<dbReference type="Gene3D" id="3.40.50.300">
    <property type="entry name" value="P-loop containing nucleotide triphosphate hydrolases"/>
    <property type="match status" value="2"/>
</dbReference>
<reference evidence="8" key="1">
    <citation type="submission" date="2018-11" db="EMBL/GenBank/DDBJ databases">
        <authorList>
            <person name="Alioto T."/>
            <person name="Alioto T."/>
        </authorList>
    </citation>
    <scope>NUCLEOTIDE SEQUENCE</scope>
</reference>
<dbReference type="PANTHER" id="PTHR43788">
    <property type="entry name" value="DNA2/NAM7 HELICASE FAMILY MEMBER"/>
    <property type="match status" value="1"/>
</dbReference>
<dbReference type="GO" id="GO:0003723">
    <property type="term" value="F:RNA binding"/>
    <property type="evidence" value="ECO:0007669"/>
    <property type="project" value="InterPro"/>
</dbReference>
<feature type="region of interest" description="Disordered" evidence="6">
    <location>
        <begin position="2049"/>
        <end position="2078"/>
    </location>
</feature>
<comment type="similarity">
    <text evidence="1">Belongs to the DNA2/NAM7 helicase family.</text>
</comment>
<evidence type="ECO:0000256" key="4">
    <source>
        <dbReference type="ARBA" id="ARBA00022806"/>
    </source>
</evidence>
<name>A0A8B6EZ27_MYTGA</name>
<evidence type="ECO:0000313" key="9">
    <source>
        <dbReference type="Proteomes" id="UP000596742"/>
    </source>
</evidence>
<evidence type="ECO:0000256" key="5">
    <source>
        <dbReference type="ARBA" id="ARBA00022840"/>
    </source>
</evidence>
<dbReference type="SMART" id="SM00955">
    <property type="entry name" value="RNB"/>
    <property type="match status" value="1"/>
</dbReference>
<dbReference type="GO" id="GO:0043139">
    <property type="term" value="F:5'-3' DNA helicase activity"/>
    <property type="evidence" value="ECO:0007669"/>
    <property type="project" value="TreeGrafter"/>
</dbReference>
<dbReference type="SUPFAM" id="SSF50249">
    <property type="entry name" value="Nucleic acid-binding proteins"/>
    <property type="match status" value="1"/>
</dbReference>
<accession>A0A8B6EZ27</accession>
<evidence type="ECO:0000256" key="3">
    <source>
        <dbReference type="ARBA" id="ARBA00022801"/>
    </source>
</evidence>
<feature type="compositionally biased region" description="Basic residues" evidence="6">
    <location>
        <begin position="838"/>
        <end position="848"/>
    </location>
</feature>
<dbReference type="Pfam" id="PF13086">
    <property type="entry name" value="AAA_11"/>
    <property type="match status" value="1"/>
</dbReference>
<dbReference type="OrthoDB" id="6202705at2759"/>
<feature type="domain" description="RNB" evidence="7">
    <location>
        <begin position="1256"/>
        <end position="1629"/>
    </location>
</feature>